<feature type="region of interest" description="Disordered" evidence="10">
    <location>
        <begin position="18"/>
        <end position="41"/>
    </location>
</feature>
<dbReference type="InParanoid" id="H2XPX0"/>
<dbReference type="STRING" id="7719.ENSCINP00000031704"/>
<keyword evidence="6" id="KW-0694">RNA-binding</keyword>
<dbReference type="GO" id="GO:0030154">
    <property type="term" value="P:cell differentiation"/>
    <property type="evidence" value="ECO:0007669"/>
    <property type="project" value="UniProtKB-KW"/>
</dbReference>
<keyword evidence="14" id="KW-1185">Reference proteome</keyword>
<dbReference type="GO" id="GO:0043186">
    <property type="term" value="C:P granule"/>
    <property type="evidence" value="ECO:0000318"/>
    <property type="project" value="GO_Central"/>
</dbReference>
<keyword evidence="5" id="KW-0810">Translation regulation</keyword>
<reference evidence="13" key="3">
    <citation type="submission" date="2025-08" db="UniProtKB">
        <authorList>
            <consortium name="Ensembl"/>
        </authorList>
    </citation>
    <scope>IDENTIFICATION</scope>
</reference>
<dbReference type="GO" id="GO:0004521">
    <property type="term" value="F:RNA endonuclease activity"/>
    <property type="evidence" value="ECO:0000318"/>
    <property type="project" value="GO_Central"/>
</dbReference>
<reference evidence="13" key="2">
    <citation type="journal article" date="2008" name="Genome Biol.">
        <title>Improved genome assembly and evidence-based global gene model set for the chordate Ciona intestinalis: new insight into intron and operon populations.</title>
        <authorList>
            <person name="Satou Y."/>
            <person name="Mineta K."/>
            <person name="Ogasawara M."/>
            <person name="Sasakura Y."/>
            <person name="Shoguchi E."/>
            <person name="Ueno K."/>
            <person name="Yamada L."/>
            <person name="Matsumoto J."/>
            <person name="Wasserscheid J."/>
            <person name="Dewar K."/>
            <person name="Wiley G.B."/>
            <person name="Macmil S.L."/>
            <person name="Roe B.A."/>
            <person name="Zeller R.W."/>
            <person name="Hastings K.E."/>
            <person name="Lemaire P."/>
            <person name="Lindquist E."/>
            <person name="Endo T."/>
            <person name="Hotta K."/>
            <person name="Inaba K."/>
        </authorList>
    </citation>
    <scope>NUCLEOTIDE SEQUENCE [LARGE SCALE GENOMIC DNA]</scope>
    <source>
        <strain evidence="13">wild type</strain>
    </source>
</reference>
<dbReference type="GO" id="GO:0034584">
    <property type="term" value="F:piRNA binding"/>
    <property type="evidence" value="ECO:0000318"/>
    <property type="project" value="GO_Central"/>
</dbReference>
<dbReference type="SUPFAM" id="SSF53098">
    <property type="entry name" value="Ribonuclease H-like"/>
    <property type="match status" value="1"/>
</dbReference>
<dbReference type="Pfam" id="PF08699">
    <property type="entry name" value="ArgoL1"/>
    <property type="match status" value="1"/>
</dbReference>
<dbReference type="FunFam" id="3.30.420.10:FF:000014">
    <property type="entry name" value="Piwi-like RNA-mediated gene silencing 1"/>
    <property type="match status" value="1"/>
</dbReference>
<dbReference type="GO" id="GO:0031047">
    <property type="term" value="P:regulatory ncRNA-mediated gene silencing"/>
    <property type="evidence" value="ECO:0000318"/>
    <property type="project" value="GO_Central"/>
</dbReference>
<organism evidence="13 14">
    <name type="scientific">Ciona intestinalis</name>
    <name type="common">Transparent sea squirt</name>
    <name type="synonym">Ascidia intestinalis</name>
    <dbReference type="NCBI Taxonomy" id="7719"/>
    <lineage>
        <taxon>Eukaryota</taxon>
        <taxon>Metazoa</taxon>
        <taxon>Chordata</taxon>
        <taxon>Tunicata</taxon>
        <taxon>Ascidiacea</taxon>
        <taxon>Phlebobranchia</taxon>
        <taxon>Cionidae</taxon>
        <taxon>Ciona</taxon>
    </lineage>
</organism>
<evidence type="ECO:0000256" key="7">
    <source>
        <dbReference type="ARBA" id="ARBA00023158"/>
    </source>
</evidence>
<dbReference type="InterPro" id="IPR014811">
    <property type="entry name" value="ArgoL1"/>
</dbReference>
<dbReference type="FunFam" id="2.170.260.10:FF:000003">
    <property type="entry name" value="Piwi-like RNA-mediated gene silencing 2"/>
    <property type="match status" value="1"/>
</dbReference>
<dbReference type="Pfam" id="PF23278">
    <property type="entry name" value="Piwi_N"/>
    <property type="match status" value="1"/>
</dbReference>
<dbReference type="Ensembl" id="ENSCINT00000032013.1">
    <property type="protein sequence ID" value="ENSCINP00000031704.1"/>
    <property type="gene ID" value="ENSCING00000020739.1"/>
</dbReference>
<evidence type="ECO:0000256" key="2">
    <source>
        <dbReference type="ARBA" id="ARBA00022473"/>
    </source>
</evidence>
<comment type="similarity">
    <text evidence="9">Belongs to the argonaute family. Piwi subfamily.</text>
</comment>
<evidence type="ECO:0000256" key="1">
    <source>
        <dbReference type="ARBA" id="ARBA00004496"/>
    </source>
</evidence>
<keyword evidence="3" id="KW-0963">Cytoplasm</keyword>
<accession>H2XPX0</accession>
<dbReference type="SUPFAM" id="SSF101690">
    <property type="entry name" value="PAZ domain"/>
    <property type="match status" value="1"/>
</dbReference>
<feature type="domain" description="PAZ" evidence="11">
    <location>
        <begin position="251"/>
        <end position="367"/>
    </location>
</feature>
<dbReference type="Gene3D" id="3.30.420.10">
    <property type="entry name" value="Ribonuclease H-like superfamily/Ribonuclease H"/>
    <property type="match status" value="1"/>
</dbReference>
<evidence type="ECO:0000256" key="6">
    <source>
        <dbReference type="ARBA" id="ARBA00022884"/>
    </source>
</evidence>
<evidence type="ECO:0000313" key="13">
    <source>
        <dbReference type="Ensembl" id="ENSCINP00000031704.1"/>
    </source>
</evidence>
<comment type="subcellular location">
    <subcellularLocation>
        <location evidence="1">Cytoplasm</location>
    </subcellularLocation>
</comment>
<evidence type="ECO:0000256" key="10">
    <source>
        <dbReference type="SAM" id="MobiDB-lite"/>
    </source>
</evidence>
<name>H2XPX0_CIOIN</name>
<dbReference type="Gene3D" id="2.170.260.10">
    <property type="entry name" value="paz domain"/>
    <property type="match status" value="1"/>
</dbReference>
<dbReference type="Proteomes" id="UP000008144">
    <property type="component" value="Chromosome 11"/>
</dbReference>
<dbReference type="GO" id="GO:0006417">
    <property type="term" value="P:regulation of translation"/>
    <property type="evidence" value="ECO:0007669"/>
    <property type="project" value="UniProtKB-KW"/>
</dbReference>
<keyword evidence="8" id="KW-0469">Meiosis</keyword>
<protein>
    <submittedName>
        <fullName evidence="13">Uncharacterized protein</fullName>
    </submittedName>
</protein>
<feature type="compositionally biased region" description="Basic and acidic residues" evidence="10">
    <location>
        <begin position="18"/>
        <end position="27"/>
    </location>
</feature>
<evidence type="ECO:0000313" key="14">
    <source>
        <dbReference type="Proteomes" id="UP000008144"/>
    </source>
</evidence>
<feature type="domain" description="Piwi" evidence="12">
    <location>
        <begin position="532"/>
        <end position="831"/>
    </location>
</feature>
<dbReference type="Pfam" id="PF02170">
    <property type="entry name" value="PAZ"/>
    <property type="match status" value="1"/>
</dbReference>
<dbReference type="OMA" id="CILNTAN"/>
<dbReference type="SMART" id="SM00949">
    <property type="entry name" value="PAZ"/>
    <property type="match status" value="1"/>
</dbReference>
<dbReference type="Pfam" id="PF02171">
    <property type="entry name" value="Piwi"/>
    <property type="match status" value="1"/>
</dbReference>
<dbReference type="InterPro" id="IPR003100">
    <property type="entry name" value="PAZ_dom"/>
</dbReference>
<evidence type="ECO:0000259" key="11">
    <source>
        <dbReference type="PROSITE" id="PS50821"/>
    </source>
</evidence>
<reference evidence="13" key="4">
    <citation type="submission" date="2025-09" db="UniProtKB">
        <authorList>
            <consortium name="Ensembl"/>
        </authorList>
    </citation>
    <scope>IDENTIFICATION</scope>
</reference>
<dbReference type="InterPro" id="IPR012337">
    <property type="entry name" value="RNaseH-like_sf"/>
</dbReference>
<evidence type="ECO:0000256" key="5">
    <source>
        <dbReference type="ARBA" id="ARBA00022845"/>
    </source>
</evidence>
<dbReference type="InterPro" id="IPR003165">
    <property type="entry name" value="Piwi"/>
</dbReference>
<dbReference type="Gene3D" id="3.40.50.2300">
    <property type="match status" value="1"/>
</dbReference>
<keyword evidence="4" id="KW-0221">Differentiation</keyword>
<evidence type="ECO:0000256" key="3">
    <source>
        <dbReference type="ARBA" id="ARBA00022490"/>
    </source>
</evidence>
<sequence>PSVGRGRGLSVLKLLQEKSDSEAKSEECGSTTTLAAGDNTGVDSAVSKKTLTTQPQSIAQPSITSQDITKVDEVVKYHGQSGRRNDIRVNCVRVKCINLAVYQYHVSFEPVVDSRNMRFMLLNQHREVIGNTKAFDGTILYLPMKLELNELRLKSKRVTDEADIVVLIRFTKAIDPASSQLIPFYNTVLKRCMRLLDMCPVGRNYYDPTSPKTIEKLQLILWPGYVTAIKKFEDGLMLNIDVSHKVLRQDTAKHVMVEAYKRSPNQYRDACVKELVGAIVLTRYNNKNYRVDDIAWDMTPSSSFTNSKGDKLTFVEYYKVQYKIEITDLKQPMLVHRPKKQTQRDFKRNEGEDYCICLVPELCYLTGLSDKLRSDFRAMREIRDNTSFDPTRRNACLEEFLKRVNMNTNAKNELLRWGLELDMKTCSTFSRSLPSEKIMVGRNQVFSCGPDADFGREVTRSPVITPIPINNWLLVFVKRDSNKAENFFQKMMECTRKLGIDLSKPRFLQLNDDRTTSYKDAISQSLNPSTQLVVCIFPTSRDDRYNAIKKLCCVDMPVPSQVIISRTLPDDAKMGKFRSVTMKIALQINCKLGGELWTVDIPLKGLMVCGIDVYHDPLKRGKSVAAFIASSNRLMSTWFSKAIIQQPHQELIDSLKQCFVNALKNYYELNHALPERIVIFRDGVGDGQLNIVAEHEVVQLQSCFEMFSKVKGDKYNPMLTVVVVSKRINTKYFSLDSKGLSNPCPGSVLDHTVTRPNWPDYFLVSQHVRQGTVSPTHYIVVSGHEHLKPDHMQRLSYKLTHMYYNWPGTVRVPAPCQYAHKLAYLVGQSLGQHPAPQLCNKLFYL</sequence>
<evidence type="ECO:0000256" key="9">
    <source>
        <dbReference type="ARBA" id="ARBA00038291"/>
    </source>
</evidence>
<evidence type="ECO:0000259" key="12">
    <source>
        <dbReference type="PROSITE" id="PS50822"/>
    </source>
</evidence>
<evidence type="ECO:0000256" key="4">
    <source>
        <dbReference type="ARBA" id="ARBA00022782"/>
    </source>
</evidence>
<keyword evidence="2" id="KW-0217">Developmental protein</keyword>
<dbReference type="PROSITE" id="PS50822">
    <property type="entry name" value="PIWI"/>
    <property type="match status" value="1"/>
</dbReference>
<dbReference type="CDD" id="cd04658">
    <property type="entry name" value="Piwi_piwi-like_Euk"/>
    <property type="match status" value="1"/>
</dbReference>
<dbReference type="InterPro" id="IPR036397">
    <property type="entry name" value="RNaseH_sf"/>
</dbReference>
<dbReference type="CDD" id="cd02845">
    <property type="entry name" value="PAZ_piwi_like"/>
    <property type="match status" value="1"/>
</dbReference>
<dbReference type="GO" id="GO:0007283">
    <property type="term" value="P:spermatogenesis"/>
    <property type="evidence" value="ECO:0000318"/>
    <property type="project" value="GO_Central"/>
</dbReference>
<dbReference type="InterPro" id="IPR036085">
    <property type="entry name" value="PAZ_dom_sf"/>
</dbReference>
<dbReference type="GO" id="GO:0051321">
    <property type="term" value="P:meiotic cell cycle"/>
    <property type="evidence" value="ECO:0007669"/>
    <property type="project" value="UniProtKB-KW"/>
</dbReference>
<dbReference type="GO" id="GO:0005634">
    <property type="term" value="C:nucleus"/>
    <property type="evidence" value="ECO:0000318"/>
    <property type="project" value="GO_Central"/>
</dbReference>
<dbReference type="PROSITE" id="PS50821">
    <property type="entry name" value="PAZ"/>
    <property type="match status" value="1"/>
</dbReference>
<reference evidence="14" key="1">
    <citation type="journal article" date="2002" name="Science">
        <title>The draft genome of Ciona intestinalis: insights into chordate and vertebrate origins.</title>
        <authorList>
            <person name="Dehal P."/>
            <person name="Satou Y."/>
            <person name="Campbell R.K."/>
            <person name="Chapman J."/>
            <person name="Degnan B."/>
            <person name="De Tomaso A."/>
            <person name="Davidson B."/>
            <person name="Di Gregorio A."/>
            <person name="Gelpke M."/>
            <person name="Goodstein D.M."/>
            <person name="Harafuji N."/>
            <person name="Hastings K.E."/>
            <person name="Ho I."/>
            <person name="Hotta K."/>
            <person name="Huang W."/>
            <person name="Kawashima T."/>
            <person name="Lemaire P."/>
            <person name="Martinez D."/>
            <person name="Meinertzhagen I.A."/>
            <person name="Necula S."/>
            <person name="Nonaka M."/>
            <person name="Putnam N."/>
            <person name="Rash S."/>
            <person name="Saiga H."/>
            <person name="Satake M."/>
            <person name="Terry A."/>
            <person name="Yamada L."/>
            <person name="Wang H.G."/>
            <person name="Awazu S."/>
            <person name="Azumi K."/>
            <person name="Boore J."/>
            <person name="Branno M."/>
            <person name="Chin-Bow S."/>
            <person name="DeSantis R."/>
            <person name="Doyle S."/>
            <person name="Francino P."/>
            <person name="Keys D.N."/>
            <person name="Haga S."/>
            <person name="Hayashi H."/>
            <person name="Hino K."/>
            <person name="Imai K.S."/>
            <person name="Inaba K."/>
            <person name="Kano S."/>
            <person name="Kobayashi K."/>
            <person name="Kobayashi M."/>
            <person name="Lee B.I."/>
            <person name="Makabe K.W."/>
            <person name="Manohar C."/>
            <person name="Matassi G."/>
            <person name="Medina M."/>
            <person name="Mochizuki Y."/>
            <person name="Mount S."/>
            <person name="Morishita T."/>
            <person name="Miura S."/>
            <person name="Nakayama A."/>
            <person name="Nishizaka S."/>
            <person name="Nomoto H."/>
            <person name="Ohta F."/>
            <person name="Oishi K."/>
            <person name="Rigoutsos I."/>
            <person name="Sano M."/>
            <person name="Sasaki A."/>
            <person name="Sasakura Y."/>
            <person name="Shoguchi E."/>
            <person name="Shin-i T."/>
            <person name="Spagnuolo A."/>
            <person name="Stainier D."/>
            <person name="Suzuki M.M."/>
            <person name="Tassy O."/>
            <person name="Takatori N."/>
            <person name="Tokuoka M."/>
            <person name="Yagi K."/>
            <person name="Yoshizaki F."/>
            <person name="Wada S."/>
            <person name="Zhang C."/>
            <person name="Hyatt P.D."/>
            <person name="Larimer F."/>
            <person name="Detter C."/>
            <person name="Doggett N."/>
            <person name="Glavina T."/>
            <person name="Hawkins T."/>
            <person name="Richardson P."/>
            <person name="Lucas S."/>
            <person name="Kohara Y."/>
            <person name="Levine M."/>
            <person name="Satoh N."/>
            <person name="Rokhsar D.S."/>
        </authorList>
    </citation>
    <scope>NUCLEOTIDE SEQUENCE [LARGE SCALE GENOMIC DNA]</scope>
</reference>
<keyword evidence="7" id="KW-0943">RNA-mediated gene silencing</keyword>
<dbReference type="EMBL" id="EAAA01000794">
    <property type="status" value="NOT_ANNOTATED_CDS"/>
    <property type="molecule type" value="Genomic_DNA"/>
</dbReference>
<dbReference type="SMART" id="SM01163">
    <property type="entry name" value="DUF1785"/>
    <property type="match status" value="1"/>
</dbReference>
<proteinExistence type="inferred from homology"/>
<dbReference type="AlphaFoldDB" id="H2XPX0"/>
<dbReference type="GO" id="GO:0034587">
    <property type="term" value="P:piRNA processing"/>
    <property type="evidence" value="ECO:0000318"/>
    <property type="project" value="GO_Central"/>
</dbReference>
<dbReference type="HOGENOM" id="CLU_008813_0_0_1"/>
<dbReference type="SMART" id="SM00950">
    <property type="entry name" value="Piwi"/>
    <property type="match status" value="1"/>
</dbReference>
<evidence type="ECO:0000256" key="8">
    <source>
        <dbReference type="ARBA" id="ARBA00023254"/>
    </source>
</evidence>
<dbReference type="PANTHER" id="PTHR22891">
    <property type="entry name" value="EUKARYOTIC TRANSLATION INITIATION FACTOR 2C"/>
    <property type="match status" value="1"/>
</dbReference>
<dbReference type="GeneTree" id="ENSGT00950000183200"/>